<dbReference type="Proteomes" id="UP000558488">
    <property type="component" value="Unassembled WGS sequence"/>
</dbReference>
<proteinExistence type="predicted"/>
<keyword evidence="2" id="KW-1185">Reference proteome</keyword>
<evidence type="ECO:0000313" key="2">
    <source>
        <dbReference type="Proteomes" id="UP000558488"/>
    </source>
</evidence>
<accession>A0A7J7YMA6</accession>
<dbReference type="AlphaFoldDB" id="A0A7J7YMA6"/>
<evidence type="ECO:0000313" key="1">
    <source>
        <dbReference type="EMBL" id="KAF6363123.1"/>
    </source>
</evidence>
<dbReference type="EMBL" id="JACAGB010000005">
    <property type="protein sequence ID" value="KAF6363123.1"/>
    <property type="molecule type" value="Genomic_DNA"/>
</dbReference>
<reference evidence="1 2" key="1">
    <citation type="journal article" date="2020" name="Nature">
        <title>Six reference-quality genomes reveal evolution of bat adaptations.</title>
        <authorList>
            <person name="Jebb D."/>
            <person name="Huang Z."/>
            <person name="Pippel M."/>
            <person name="Hughes G.M."/>
            <person name="Lavrichenko K."/>
            <person name="Devanna P."/>
            <person name="Winkler S."/>
            <person name="Jermiin L.S."/>
            <person name="Skirmuntt E.C."/>
            <person name="Katzourakis A."/>
            <person name="Burkitt-Gray L."/>
            <person name="Ray D.A."/>
            <person name="Sullivan K.A.M."/>
            <person name="Roscito J.G."/>
            <person name="Kirilenko B.M."/>
            <person name="Davalos L.M."/>
            <person name="Corthals A.P."/>
            <person name="Power M.L."/>
            <person name="Jones G."/>
            <person name="Ransome R.D."/>
            <person name="Dechmann D.K.N."/>
            <person name="Locatelli A.G."/>
            <person name="Puechmaille S.J."/>
            <person name="Fedrigo O."/>
            <person name="Jarvis E.D."/>
            <person name="Hiller M."/>
            <person name="Vernes S.C."/>
            <person name="Myers E.W."/>
            <person name="Teeling E.C."/>
        </authorList>
    </citation>
    <scope>NUCLEOTIDE SEQUENCE [LARGE SCALE GENOMIC DNA]</scope>
    <source>
        <strain evidence="1">MPipKuh1</strain>
        <tissue evidence="1">Flight muscle</tissue>
    </source>
</reference>
<comment type="caution">
    <text evidence="1">The sequence shown here is derived from an EMBL/GenBank/DDBJ whole genome shotgun (WGS) entry which is preliminary data.</text>
</comment>
<organism evidence="1 2">
    <name type="scientific">Pipistrellus kuhlii</name>
    <name type="common">Kuhl's pipistrelle</name>
    <dbReference type="NCBI Taxonomy" id="59472"/>
    <lineage>
        <taxon>Eukaryota</taxon>
        <taxon>Metazoa</taxon>
        <taxon>Chordata</taxon>
        <taxon>Craniata</taxon>
        <taxon>Vertebrata</taxon>
        <taxon>Euteleostomi</taxon>
        <taxon>Mammalia</taxon>
        <taxon>Eutheria</taxon>
        <taxon>Laurasiatheria</taxon>
        <taxon>Chiroptera</taxon>
        <taxon>Yangochiroptera</taxon>
        <taxon>Vespertilionidae</taxon>
        <taxon>Pipistrellus</taxon>
    </lineage>
</organism>
<sequence>MIFLISIVKSITGEPCAWENIQCSFANVTSDRGLISKIYRELIQLNKRKINSPIKQWAKDLNRHSSKVDTQKAKRHMKTYSKSLIIRKMQVKTPMKYHLPPVKMAIINKSTNHKSWQGCREKGTLVHCWWECRLVQPLWRTV</sequence>
<protein>
    <submittedName>
        <fullName evidence="1">Uncharacterized protein</fullName>
    </submittedName>
</protein>
<gene>
    <name evidence="1" type="ORF">mPipKuh1_010120</name>
</gene>
<name>A0A7J7YMA6_PIPKU</name>